<dbReference type="SUPFAM" id="SSF53474">
    <property type="entry name" value="alpha/beta-Hydrolases"/>
    <property type="match status" value="1"/>
</dbReference>
<gene>
    <name evidence="3" type="ORF">AW736_05890</name>
</gene>
<dbReference type="AlphaFoldDB" id="A0A178INP1"/>
<sequence length="151" mass="16349">MLLGGSAGGHLAALVATRPNHWQDVADELAKTVPARPDALILLYPVINTSAQSSSINRYLGADASDELRRDIAPAAHVDAETPPTLIFHAADDPAVSVEDSLTFARACWKAKLPMELHVFSSGGHGKDFAYDKDIGPRWRQIVADWIQKLP</sequence>
<evidence type="ECO:0000313" key="3">
    <source>
        <dbReference type="EMBL" id="OAM90835.1"/>
    </source>
</evidence>
<evidence type="ECO:0000259" key="2">
    <source>
        <dbReference type="Pfam" id="PF20434"/>
    </source>
</evidence>
<protein>
    <recommendedName>
        <fullName evidence="2">BD-FAE-like domain-containing protein</fullName>
    </recommendedName>
</protein>
<name>A0A178INP1_9BACT</name>
<feature type="domain" description="BD-FAE-like" evidence="2">
    <location>
        <begin position="2"/>
        <end position="105"/>
    </location>
</feature>
<keyword evidence="1" id="KW-0378">Hydrolase</keyword>
<dbReference type="InterPro" id="IPR049492">
    <property type="entry name" value="BD-FAE-like_dom"/>
</dbReference>
<dbReference type="Gene3D" id="3.40.50.1820">
    <property type="entry name" value="alpha/beta hydrolase"/>
    <property type="match status" value="1"/>
</dbReference>
<dbReference type="Proteomes" id="UP000078486">
    <property type="component" value="Unassembled WGS sequence"/>
</dbReference>
<evidence type="ECO:0000313" key="4">
    <source>
        <dbReference type="Proteomes" id="UP000078486"/>
    </source>
</evidence>
<dbReference type="GO" id="GO:0016787">
    <property type="term" value="F:hydrolase activity"/>
    <property type="evidence" value="ECO:0007669"/>
    <property type="project" value="UniProtKB-KW"/>
</dbReference>
<reference evidence="3 4" key="1">
    <citation type="submission" date="2016-01" db="EMBL/GenBank/DDBJ databases">
        <title>High potential of lignocellulose degradation of a new Verrucomicrobia species.</title>
        <authorList>
            <person name="Wang Y."/>
            <person name="Shi Y."/>
            <person name="Qiu Z."/>
            <person name="Liu S."/>
            <person name="Yang H."/>
        </authorList>
    </citation>
    <scope>NUCLEOTIDE SEQUENCE [LARGE SCALE GENOMIC DNA]</scope>
    <source>
        <strain evidence="3 4">TSB47</strain>
    </source>
</reference>
<dbReference type="InterPro" id="IPR050300">
    <property type="entry name" value="GDXG_lipolytic_enzyme"/>
</dbReference>
<keyword evidence="4" id="KW-1185">Reference proteome</keyword>
<accession>A0A178INP1</accession>
<dbReference type="PANTHER" id="PTHR48081:SF6">
    <property type="entry name" value="PEPTIDASE S9 PROLYL OLIGOPEPTIDASE CATALYTIC DOMAIN-CONTAINING PROTEIN"/>
    <property type="match status" value="1"/>
</dbReference>
<dbReference type="EMBL" id="LRRQ01000046">
    <property type="protein sequence ID" value="OAM90835.1"/>
    <property type="molecule type" value="Genomic_DNA"/>
</dbReference>
<evidence type="ECO:0000256" key="1">
    <source>
        <dbReference type="ARBA" id="ARBA00022801"/>
    </source>
</evidence>
<dbReference type="PANTHER" id="PTHR48081">
    <property type="entry name" value="AB HYDROLASE SUPERFAMILY PROTEIN C4A8.06C"/>
    <property type="match status" value="1"/>
</dbReference>
<dbReference type="Pfam" id="PF20434">
    <property type="entry name" value="BD-FAE"/>
    <property type="match status" value="1"/>
</dbReference>
<proteinExistence type="predicted"/>
<dbReference type="InterPro" id="IPR029058">
    <property type="entry name" value="AB_hydrolase_fold"/>
</dbReference>
<organism evidence="3 4">
    <name type="scientific">Termitidicoccus mucosus</name>
    <dbReference type="NCBI Taxonomy" id="1184151"/>
    <lineage>
        <taxon>Bacteria</taxon>
        <taxon>Pseudomonadati</taxon>
        <taxon>Verrucomicrobiota</taxon>
        <taxon>Opitutia</taxon>
        <taxon>Opitutales</taxon>
        <taxon>Opitutaceae</taxon>
        <taxon>Termitidicoccus</taxon>
    </lineage>
</organism>
<comment type="caution">
    <text evidence="3">The sequence shown here is derived from an EMBL/GenBank/DDBJ whole genome shotgun (WGS) entry which is preliminary data.</text>
</comment>
<dbReference type="STRING" id="1184151.AW736_05890"/>